<evidence type="ECO:0000259" key="16">
    <source>
        <dbReference type="SMART" id="SM01264"/>
    </source>
</evidence>
<dbReference type="SUPFAM" id="SSF63411">
    <property type="entry name" value="LuxS/MPP-like metallohydrolase"/>
    <property type="match status" value="4"/>
</dbReference>
<dbReference type="GO" id="GO:0005758">
    <property type="term" value="C:mitochondrial intermembrane space"/>
    <property type="evidence" value="ECO:0007669"/>
    <property type="project" value="UniProtKB-SubCell"/>
</dbReference>
<evidence type="ECO:0000313" key="18">
    <source>
        <dbReference type="Proteomes" id="UP000189911"/>
    </source>
</evidence>
<dbReference type="Pfam" id="PF05193">
    <property type="entry name" value="Peptidase_M16_C"/>
    <property type="match status" value="1"/>
</dbReference>
<keyword evidence="13" id="KW-0496">Mitochondrion</keyword>
<dbReference type="AlphaFoldDB" id="A0A1G4JFK7"/>
<dbReference type="Pfam" id="PF22516">
    <property type="entry name" value="PreP_C"/>
    <property type="match status" value="1"/>
</dbReference>
<evidence type="ECO:0000256" key="15">
    <source>
        <dbReference type="ARBA" id="ARBA00045897"/>
    </source>
</evidence>
<dbReference type="Gene3D" id="3.30.830.10">
    <property type="entry name" value="Metalloenzyme, LuxS/M16 peptidase-like"/>
    <property type="match status" value="4"/>
</dbReference>
<dbReference type="GO" id="GO:0004222">
    <property type="term" value="F:metalloendopeptidase activity"/>
    <property type="evidence" value="ECO:0007669"/>
    <property type="project" value="TreeGrafter"/>
</dbReference>
<dbReference type="InterPro" id="IPR007863">
    <property type="entry name" value="Peptidase_M16_C"/>
</dbReference>
<evidence type="ECO:0000256" key="8">
    <source>
        <dbReference type="ARBA" id="ARBA00022723"/>
    </source>
</evidence>
<keyword evidence="8" id="KW-0479">Metal-binding</keyword>
<dbReference type="GO" id="GO:0016485">
    <property type="term" value="P:protein processing"/>
    <property type="evidence" value="ECO:0007669"/>
    <property type="project" value="TreeGrafter"/>
</dbReference>
<keyword evidence="7" id="KW-0645">Protease</keyword>
<evidence type="ECO:0000256" key="10">
    <source>
        <dbReference type="ARBA" id="ARBA00022833"/>
    </source>
</evidence>
<name>A0A1G4JFK7_9SACH</name>
<accession>A0A1G4JFK7</accession>
<dbReference type="InterPro" id="IPR011765">
    <property type="entry name" value="Pept_M16_N"/>
</dbReference>
<dbReference type="FunFam" id="3.30.830.10:FF:000013">
    <property type="entry name" value="Mitochondrial presequence protease"/>
    <property type="match status" value="1"/>
</dbReference>
<dbReference type="OrthoDB" id="10250783at2759"/>
<evidence type="ECO:0000256" key="5">
    <source>
        <dbReference type="ARBA" id="ARBA00011853"/>
    </source>
</evidence>
<feature type="domain" description="Peptidase M16C associated" evidence="16">
    <location>
        <begin position="477"/>
        <end position="721"/>
    </location>
</feature>
<dbReference type="PANTHER" id="PTHR43016:SF13">
    <property type="entry name" value="PRESEQUENCE PROTEASE, MITOCHONDRIAL"/>
    <property type="match status" value="1"/>
</dbReference>
<evidence type="ECO:0000256" key="3">
    <source>
        <dbReference type="ARBA" id="ARBA00004569"/>
    </source>
</evidence>
<dbReference type="Pfam" id="PF08367">
    <property type="entry name" value="M16C_assoc"/>
    <property type="match status" value="1"/>
</dbReference>
<evidence type="ECO:0000256" key="13">
    <source>
        <dbReference type="ARBA" id="ARBA00023128"/>
    </source>
</evidence>
<dbReference type="Pfam" id="PF00675">
    <property type="entry name" value="Peptidase_M16"/>
    <property type="match status" value="1"/>
</dbReference>
<dbReference type="GO" id="GO:0005759">
    <property type="term" value="C:mitochondrial matrix"/>
    <property type="evidence" value="ECO:0007669"/>
    <property type="project" value="UniProtKB-SubCell"/>
</dbReference>
<evidence type="ECO:0000256" key="14">
    <source>
        <dbReference type="ARBA" id="ARBA00034552"/>
    </source>
</evidence>
<dbReference type="InterPro" id="IPR011249">
    <property type="entry name" value="Metalloenz_LuxS/M16"/>
</dbReference>
<keyword evidence="10" id="KW-0862">Zinc</keyword>
<keyword evidence="12" id="KW-0482">Metalloprotease</keyword>
<dbReference type="FunFam" id="3.30.830.10:FF:000011">
    <property type="entry name" value="Presequence protease, mitochondrial"/>
    <property type="match status" value="1"/>
</dbReference>
<reference evidence="18" key="1">
    <citation type="submission" date="2016-03" db="EMBL/GenBank/DDBJ databases">
        <authorList>
            <person name="Devillers Hugo."/>
        </authorList>
    </citation>
    <scope>NUCLEOTIDE SEQUENCE [LARGE SCALE GENOMIC DNA]</scope>
</reference>
<dbReference type="FunFam" id="3.30.830.10:FF:000009">
    <property type="entry name" value="Presequence protease, mitochondrial"/>
    <property type="match status" value="1"/>
</dbReference>
<evidence type="ECO:0000256" key="6">
    <source>
        <dbReference type="ARBA" id="ARBA00020167"/>
    </source>
</evidence>
<dbReference type="GO" id="GO:0046872">
    <property type="term" value="F:metal ion binding"/>
    <property type="evidence" value="ECO:0007669"/>
    <property type="project" value="UniProtKB-KW"/>
</dbReference>
<dbReference type="EMBL" id="LT598448">
    <property type="protein sequence ID" value="SCU89095.1"/>
    <property type="molecule type" value="Genomic_DNA"/>
</dbReference>
<dbReference type="InterPro" id="IPR013578">
    <property type="entry name" value="Peptidase_M16C_assoc"/>
</dbReference>
<dbReference type="Proteomes" id="UP000189911">
    <property type="component" value="Chromosome D"/>
</dbReference>
<dbReference type="SMART" id="SM01264">
    <property type="entry name" value="M16C_associated"/>
    <property type="match status" value="1"/>
</dbReference>
<keyword evidence="18" id="KW-1185">Reference proteome</keyword>
<evidence type="ECO:0000313" key="17">
    <source>
        <dbReference type="EMBL" id="SCU89095.1"/>
    </source>
</evidence>
<organism evidence="17 18">
    <name type="scientific">Lachancea nothofagi CBS 11611</name>
    <dbReference type="NCBI Taxonomy" id="1266666"/>
    <lineage>
        <taxon>Eukaryota</taxon>
        <taxon>Fungi</taxon>
        <taxon>Dikarya</taxon>
        <taxon>Ascomycota</taxon>
        <taxon>Saccharomycotina</taxon>
        <taxon>Saccharomycetes</taxon>
        <taxon>Saccharomycetales</taxon>
        <taxon>Saccharomycetaceae</taxon>
        <taxon>Lachancea</taxon>
    </lineage>
</organism>
<comment type="subcellular location">
    <subcellularLocation>
        <location evidence="3">Mitochondrion intermembrane space</location>
    </subcellularLocation>
    <subcellularLocation>
        <location evidence="2">Mitochondrion matrix</location>
    </subcellularLocation>
</comment>
<dbReference type="InterPro" id="IPR055130">
    <property type="entry name" value="PreP_C"/>
</dbReference>
<comment type="cofactor">
    <cofactor evidence="1">
        <name>Zn(2+)</name>
        <dbReference type="ChEBI" id="CHEBI:29105"/>
    </cofactor>
</comment>
<dbReference type="PANTHER" id="PTHR43016">
    <property type="entry name" value="PRESEQUENCE PROTEASE"/>
    <property type="match status" value="1"/>
</dbReference>
<evidence type="ECO:0000256" key="4">
    <source>
        <dbReference type="ARBA" id="ARBA00007575"/>
    </source>
</evidence>
<evidence type="ECO:0000256" key="12">
    <source>
        <dbReference type="ARBA" id="ARBA00023049"/>
    </source>
</evidence>
<evidence type="ECO:0000256" key="11">
    <source>
        <dbReference type="ARBA" id="ARBA00022946"/>
    </source>
</evidence>
<keyword evidence="11" id="KW-0809">Transit peptide</keyword>
<sequence length="986" mass="111751">MLRFKRFASQYNQAKLLRKYPVGGVFHGYEINRVLPVPEMKFVAVDLKHLQTGSQHLHIDRDDKNNVFSIAFKTNPPDSTGVAHILEHTTLCGSQKYPVRDPFFKMLNRSLANFMNAMTGHDYTFYPFATANKVDFSNLRDVYLDATLNPLLNHQDFLQEGWRLEQSNLDDANSDVIFKGVVYNEMKGQVSSSNYQFWTKFQESIYPSLNNSGGDPQKITDLQYSDLLSFHSKNYHPSNSKTFTYGNFPLEDTLHRLNEEFKLHGKRTISKQVLNPLSFDSDVRVVQKGQVDPMLPTEKQMKTSMTWLCGDPSNVYDTFVLRVLGNLLMEGHSSPFYQELIESGIGYEFAVNSGVDSTTAANFFTVGVQGCDDSSKFEHVVKSVLEDTLTKPFEGNKIEAIIQQLELSKKNQKADFGLQLLYSLVPGWTNTTDPFDNLVFDDILAQFRSDWNEKGDDIFRDVIRKYILEKPCFYFSMEADPNFSKALEVEEAKRLSQKISQLDESDKTTLRNRGLQLQEKQNATEDLSCLPSLMIDDIPRKGDFYRTVLKANVSHRITDTNGITYLRAKRSLNNAIPRDLYPYLPIFADCLTSLGTSKENFSQIEDEMKLHTGGVTTNVSVCSDAITSEPRLFFSFEGYALNHKTEHVFDIWRKLLVETDISKHSEKIKILIRSLASSNTASVAESGHSFARNYAGAHLTASRAINESLNGIEQLQLITHLSSILDNPTLFQSEVVDKLNELKNYVIAQDKLEFFITTDTDKQVTKVESQVRNFTQNLPEGSKACSFSAEHYPTIISEDKPTLIEFPFQVHYTAQSSMGVPYSHVDGASLQVLSNMLTFKYLHREVREKGGAYGGGATYSALDGLLSFYSYRDPHPLNSLDVFSGSGKYVMDKAEWSTSDLDEAKLTIFQQVDAPISPSSEGTSQFHFGISDEMRQKRREQLLDVRLKDVRSAAEKYIIGRKSVSAVVGPRLDSMSDSSWKFRELQ</sequence>
<keyword evidence="9" id="KW-0378">Hydrolase</keyword>
<proteinExistence type="inferred from homology"/>
<comment type="similarity">
    <text evidence="4">Belongs to the peptidase M16 family. PreP subfamily.</text>
</comment>
<evidence type="ECO:0000256" key="2">
    <source>
        <dbReference type="ARBA" id="ARBA00004305"/>
    </source>
</evidence>
<comment type="subunit">
    <text evidence="5">Monomer and homodimer; homodimerization is induced by binding of the substrate.</text>
</comment>
<comment type="function">
    <text evidence="15">Degrades mitochondrial transit peptides after their cleavage in the intermembrane space or in the matrix, and presequence peptides; clearance of these peptides is required to keep the presequence processing machinery running. Preferentially cleaves the N-terminal side of paired basic amino acid residues. Also degrades other unstructured peptides. May function as an ATP-dependent peptidase as opposed to a metalloendopeptidase.</text>
</comment>
<evidence type="ECO:0000256" key="9">
    <source>
        <dbReference type="ARBA" id="ARBA00022801"/>
    </source>
</evidence>
<gene>
    <name evidence="17" type="ORF">LANO_0D03906G</name>
</gene>
<protein>
    <recommendedName>
        <fullName evidence="6">Presequence protease, mitochondrial</fullName>
    </recommendedName>
    <alternativeName>
        <fullName evidence="14">Pitrilysin metalloproteinase</fullName>
    </alternativeName>
</protein>
<evidence type="ECO:0000256" key="1">
    <source>
        <dbReference type="ARBA" id="ARBA00001947"/>
    </source>
</evidence>
<evidence type="ECO:0000256" key="7">
    <source>
        <dbReference type="ARBA" id="ARBA00022670"/>
    </source>
</evidence>